<sequence length="390" mass="41644">MSALITLPDGPYRLSGTGAGYAVPGAPFTSRVGYAAAHVVADPRADPTPGAPATLDWDATLAFRHHLWRHGFGVAEAMDTAQRGMGLDHATSMELIRRSAREAHTVGGTIVAGVATDQLPAGPATLDQIRRAYAEQLDQVQATGARPVLMCSRHLAATARGPEDYHAVYDELLRRADGPVVLHWLGPMFDPALTGYWGSTDLDAATGTVLDLIHTHAATVDGIKVSLLDERFEVDLRRRLPDGVRLYTGDDFNYPTLIRGDAEPRTGPGRSYSDALLGIFAAIAPPAAAALRALDAGDLDRYDQVLAPTVPLARHIFATPTYHYKTGIVFLAWLAGHQDHVTMVGGLHAGRSPGHLIELLRLADAAGLLPDADLAAHRARAWLTTVGVVQ</sequence>
<dbReference type="SUPFAM" id="SSF51569">
    <property type="entry name" value="Aldolase"/>
    <property type="match status" value="1"/>
</dbReference>
<keyword evidence="2" id="KW-1185">Reference proteome</keyword>
<dbReference type="Pfam" id="PF06187">
    <property type="entry name" value="DUF993"/>
    <property type="match status" value="1"/>
</dbReference>
<gene>
    <name evidence="1" type="ORF">ACFOX0_22370</name>
</gene>
<evidence type="ECO:0000313" key="2">
    <source>
        <dbReference type="Proteomes" id="UP001595868"/>
    </source>
</evidence>
<protein>
    <submittedName>
        <fullName evidence="1">Dihydrodipicolinate synthase family protein</fullName>
    </submittedName>
</protein>
<dbReference type="Gene3D" id="3.20.20.70">
    <property type="entry name" value="Aldolase class I"/>
    <property type="match status" value="1"/>
</dbReference>
<name>A0ABV8KRW8_9ACTN</name>
<dbReference type="RefSeq" id="WP_377549253.1">
    <property type="nucleotide sequence ID" value="NZ_JBHSBN010000017.1"/>
</dbReference>
<evidence type="ECO:0000313" key="1">
    <source>
        <dbReference type="EMBL" id="MFC4108667.1"/>
    </source>
</evidence>
<dbReference type="InterPro" id="IPR013785">
    <property type="entry name" value="Aldolase_TIM"/>
</dbReference>
<comment type="caution">
    <text evidence="1">The sequence shown here is derived from an EMBL/GenBank/DDBJ whole genome shotgun (WGS) entry which is preliminary data.</text>
</comment>
<organism evidence="1 2">
    <name type="scientific">Micromonospora zhanjiangensis</name>
    <dbReference type="NCBI Taxonomy" id="1522057"/>
    <lineage>
        <taxon>Bacteria</taxon>
        <taxon>Bacillati</taxon>
        <taxon>Actinomycetota</taxon>
        <taxon>Actinomycetes</taxon>
        <taxon>Micromonosporales</taxon>
        <taxon>Micromonosporaceae</taxon>
        <taxon>Micromonospora</taxon>
    </lineage>
</organism>
<dbReference type="EMBL" id="JBHSBN010000017">
    <property type="protein sequence ID" value="MFC4108667.1"/>
    <property type="molecule type" value="Genomic_DNA"/>
</dbReference>
<proteinExistence type="predicted"/>
<accession>A0ABV8KRW8</accession>
<dbReference type="Proteomes" id="UP001595868">
    <property type="component" value="Unassembled WGS sequence"/>
</dbReference>
<reference evidence="2" key="1">
    <citation type="journal article" date="2019" name="Int. J. Syst. Evol. Microbiol.">
        <title>The Global Catalogue of Microorganisms (GCM) 10K type strain sequencing project: providing services to taxonomists for standard genome sequencing and annotation.</title>
        <authorList>
            <consortium name="The Broad Institute Genomics Platform"/>
            <consortium name="The Broad Institute Genome Sequencing Center for Infectious Disease"/>
            <person name="Wu L."/>
            <person name="Ma J."/>
        </authorList>
    </citation>
    <scope>NUCLEOTIDE SEQUENCE [LARGE SCALE GENOMIC DNA]</scope>
    <source>
        <strain evidence="2">2902at01</strain>
    </source>
</reference>
<dbReference type="InterPro" id="IPR009334">
    <property type="entry name" value="DUF993"/>
</dbReference>